<keyword evidence="1" id="KW-0175">Coiled coil</keyword>
<dbReference type="RefSeq" id="XP_007801720.1">
    <property type="nucleotide sequence ID" value="XM_007803529.1"/>
</dbReference>
<reference evidence="4" key="1">
    <citation type="journal article" date="2014" name="BMC Genomics">
        <title>Genome characteristics reveal the impact of lichenization on lichen-forming fungus Endocarpon pusillum Hedwig (Verrucariales, Ascomycota).</title>
        <authorList>
            <person name="Wang Y.-Y."/>
            <person name="Liu B."/>
            <person name="Zhang X.-Y."/>
            <person name="Zhou Q.-M."/>
            <person name="Zhang T."/>
            <person name="Li H."/>
            <person name="Yu Y.-F."/>
            <person name="Zhang X.-L."/>
            <person name="Hao X.-Y."/>
            <person name="Wang M."/>
            <person name="Wang L."/>
            <person name="Wei J.-C."/>
        </authorList>
    </citation>
    <scope>NUCLEOTIDE SEQUENCE [LARGE SCALE GENOMIC DNA]</scope>
    <source>
        <strain evidence="4">Z07020 / HMAS-L-300199</strain>
    </source>
</reference>
<feature type="region of interest" description="Disordered" evidence="2">
    <location>
        <begin position="1"/>
        <end position="23"/>
    </location>
</feature>
<evidence type="ECO:0000313" key="4">
    <source>
        <dbReference type="Proteomes" id="UP000019373"/>
    </source>
</evidence>
<feature type="coiled-coil region" evidence="1">
    <location>
        <begin position="84"/>
        <end position="121"/>
    </location>
</feature>
<dbReference type="eggNOG" id="ENOG502RNQK">
    <property type="taxonomic scope" value="Eukaryota"/>
</dbReference>
<dbReference type="AlphaFoldDB" id="U1GKE6"/>
<evidence type="ECO:0000256" key="1">
    <source>
        <dbReference type="SAM" id="Coils"/>
    </source>
</evidence>
<protein>
    <submittedName>
        <fullName evidence="3">Uncharacterized protein</fullName>
    </submittedName>
</protein>
<evidence type="ECO:0000313" key="3">
    <source>
        <dbReference type="EMBL" id="ERF72643.1"/>
    </source>
</evidence>
<dbReference type="HOGENOM" id="CLU_115908_0_0_1"/>
<feature type="compositionally biased region" description="Polar residues" evidence="2">
    <location>
        <begin position="1"/>
        <end position="20"/>
    </location>
</feature>
<dbReference type="OrthoDB" id="4161285at2759"/>
<gene>
    <name evidence="3" type="ORF">EPUS_05697</name>
</gene>
<organism evidence="3 4">
    <name type="scientific">Endocarpon pusillum (strain Z07020 / HMAS-L-300199)</name>
    <name type="common">Lichen-forming fungus</name>
    <dbReference type="NCBI Taxonomy" id="1263415"/>
    <lineage>
        <taxon>Eukaryota</taxon>
        <taxon>Fungi</taxon>
        <taxon>Dikarya</taxon>
        <taxon>Ascomycota</taxon>
        <taxon>Pezizomycotina</taxon>
        <taxon>Eurotiomycetes</taxon>
        <taxon>Chaetothyriomycetidae</taxon>
        <taxon>Verrucariales</taxon>
        <taxon>Verrucariaceae</taxon>
        <taxon>Endocarpon</taxon>
    </lineage>
</organism>
<dbReference type="Proteomes" id="UP000019373">
    <property type="component" value="Unassembled WGS sequence"/>
</dbReference>
<accession>U1GKE6</accession>
<dbReference type="OMA" id="KTMQRKT"/>
<keyword evidence="4" id="KW-1185">Reference proteome</keyword>
<name>U1GKE6_ENDPU</name>
<sequence>MASETPLSPTKSHKGASSTKVVPLDSEIRQVAIHPELPEVKVPSTDMKPYHYHPVSCELLSSEDLQHHKLPQLQKQYTTPEAALKAQAEAVKEVKDKMAEAERKTREINQQMEEMEKTREIERKIYMKQGKNLPDAV</sequence>
<proteinExistence type="predicted"/>
<dbReference type="EMBL" id="KE721068">
    <property type="protein sequence ID" value="ERF72643.1"/>
    <property type="molecule type" value="Genomic_DNA"/>
</dbReference>
<evidence type="ECO:0000256" key="2">
    <source>
        <dbReference type="SAM" id="MobiDB-lite"/>
    </source>
</evidence>
<dbReference type="GeneID" id="19240645"/>